<evidence type="ECO:0000256" key="1">
    <source>
        <dbReference type="SAM" id="SignalP"/>
    </source>
</evidence>
<dbReference type="Proteomes" id="UP000249396">
    <property type="component" value="Unassembled WGS sequence"/>
</dbReference>
<dbReference type="EMBL" id="QJPH01000367">
    <property type="protein sequence ID" value="PZN76103.1"/>
    <property type="molecule type" value="Genomic_DNA"/>
</dbReference>
<sequence length="487" mass="47885">MHKAFSISPSLLAYATRLLLGTALMTTPLLAAAFNSGSTGADGDFNPTLNTQLQLPPDGIFNYKSVNIPQGVTVTFKRNAANTPVYMLVQNDATIAGTIDVSGGNAADVGSAGDGNMTDDGTPGVGGPGGFDGGWGGIDAVTANCTPTPSSVCTGTRGGNGQGPGGGVGAGLTYDNYGNPNPNGGHSGLYNYGNNLLQPLVGGSGGGGGSGHRIYLRGSGGGGGGGAILLAVTGKTNLTGSILANGGSVGKPALTFTTPFNLYPSVGGCGSGGGIRIVSSQLSGNGSFLAQGGNGNCYSPVGGDGRIRLEADQLYFTGTTTPTFYTSTPNALFVPNLPHLAITTVANQAVPSNPSGMAQVTLAATTANPVNVVVASSGVPVGTNVALTVKPEIGADPITATPVAITGNQSAGTATLSVNLPDGASVLEASTSFIITAAVGDALARYANNERVEKVTLTASTGGPGLAILTTVSGKTYRVPQSVLSGS</sequence>
<protein>
    <submittedName>
        <fullName evidence="2">Uncharacterized protein</fullName>
    </submittedName>
</protein>
<evidence type="ECO:0000313" key="2">
    <source>
        <dbReference type="EMBL" id="PZN76103.1"/>
    </source>
</evidence>
<accession>A0A2W4QXT2</accession>
<keyword evidence="1" id="KW-0732">Signal</keyword>
<comment type="caution">
    <text evidence="2">The sequence shown here is derived from an EMBL/GenBank/DDBJ whole genome shotgun (WGS) entry which is preliminary data.</text>
</comment>
<proteinExistence type="predicted"/>
<reference evidence="2 3" key="1">
    <citation type="journal article" date="2018" name="Aquat. Microb. Ecol.">
        <title>Gammaproteobacterial methanotrophs dominate.</title>
        <authorList>
            <person name="Rissanen A.J."/>
            <person name="Saarenheimo J."/>
            <person name="Tiirola M."/>
            <person name="Peura S."/>
            <person name="Aalto S.L."/>
            <person name="Karvinen A."/>
            <person name="Nykanen H."/>
        </authorList>
    </citation>
    <scope>NUCLEOTIDE SEQUENCE [LARGE SCALE GENOMIC DNA]</scope>
    <source>
        <strain evidence="2">AMbin10</strain>
    </source>
</reference>
<evidence type="ECO:0000313" key="3">
    <source>
        <dbReference type="Proteomes" id="UP000249396"/>
    </source>
</evidence>
<feature type="signal peptide" evidence="1">
    <location>
        <begin position="1"/>
        <end position="31"/>
    </location>
</feature>
<name>A0A2W4QXT2_9GAMM</name>
<feature type="chain" id="PRO_5016057377" evidence="1">
    <location>
        <begin position="32"/>
        <end position="487"/>
    </location>
</feature>
<gene>
    <name evidence="2" type="ORF">DM484_17245</name>
</gene>
<organism evidence="2 3">
    <name type="scientific">Candidatus Methylumidiphilus alinenensis</name>
    <dbReference type="NCBI Taxonomy" id="2202197"/>
    <lineage>
        <taxon>Bacteria</taxon>
        <taxon>Pseudomonadati</taxon>
        <taxon>Pseudomonadota</taxon>
        <taxon>Gammaproteobacteria</taxon>
        <taxon>Methylococcales</taxon>
        <taxon>Candidatus Methylumidiphilus</taxon>
    </lineage>
</organism>
<dbReference type="AlphaFoldDB" id="A0A2W4QXT2"/>